<dbReference type="RefSeq" id="WP_002440247.1">
    <property type="nucleotide sequence ID" value="NC_017910.1"/>
</dbReference>
<dbReference type="AlphaFoldDB" id="I2BAD1"/>
<feature type="compositionally biased region" description="Pro residues" evidence="3">
    <location>
        <begin position="46"/>
        <end position="60"/>
    </location>
</feature>
<dbReference type="STRING" id="630626.EBL_c23960"/>
<evidence type="ECO:0000256" key="2">
    <source>
        <dbReference type="NCBIfam" id="TIGR02722"/>
    </source>
</evidence>
<sequence length="239" mass="24944">MRGISRYLLPVVVAIIMTGCTMRGQSPAPVDQAQTKPEQPQQPQQPQQPKPPKPPKPPVVTAPSGVVVPAQPGPIVEEHGTPGRHHSSSSSGSSAPAPRVRHYDWGSAAVPMVSQMLQSAGVSNGSVLLVDSVNNRTNGSLKTSDATSALRSALTNNGKFTLVSSQQLSTAKQALGLSANDSLGSRSKAMGIARKVGAQYVLYSNATGNVNAPQLQMQLMTVQSGEIVWSGKGAVQQTH</sequence>
<keyword evidence="1" id="KW-0472">Membrane</keyword>
<dbReference type="GO" id="GO:0009252">
    <property type="term" value="P:peptidoglycan biosynthetic process"/>
    <property type="evidence" value="ECO:0007669"/>
    <property type="project" value="UniProtKB-UniRule"/>
</dbReference>
<dbReference type="PANTHER" id="PTHR40593">
    <property type="entry name" value="PENICILLIN-BINDING PROTEIN ACTIVATOR LPOB"/>
    <property type="match status" value="1"/>
</dbReference>
<accession>K6VUA5</accession>
<dbReference type="EMBL" id="CP001560">
    <property type="protein sequence ID" value="AFJ47485.1"/>
    <property type="molecule type" value="Genomic_DNA"/>
</dbReference>
<dbReference type="HOGENOM" id="CLU_092328_0_0_6"/>
<evidence type="ECO:0000256" key="3">
    <source>
        <dbReference type="SAM" id="MobiDB-lite"/>
    </source>
</evidence>
<keyword evidence="1" id="KW-0573">Peptidoglycan synthesis</keyword>
<keyword evidence="1" id="KW-0133">Cell shape</keyword>
<gene>
    <name evidence="4" type="primary">ycfM</name>
    <name evidence="1" type="synonym">lpoB</name>
    <name evidence="4" type="ordered locus">EBL_c23960</name>
</gene>
<dbReference type="HAMAP" id="MF_01889">
    <property type="entry name" value="LpoB"/>
    <property type="match status" value="1"/>
</dbReference>
<dbReference type="InterPro" id="IPR014094">
    <property type="entry name" value="LpoB"/>
</dbReference>
<name>I2BAD1_SHIBC</name>
<dbReference type="Pfam" id="PF13036">
    <property type="entry name" value="LpoB"/>
    <property type="match status" value="1"/>
</dbReference>
<dbReference type="PATRIC" id="fig|630626.3.peg.2319"/>
<keyword evidence="5" id="KW-1185">Reference proteome</keyword>
<dbReference type="Gene3D" id="3.40.50.10610">
    <property type="entry name" value="ABC-type transport auxiliary lipoprotein component"/>
    <property type="match status" value="1"/>
</dbReference>
<evidence type="ECO:0000256" key="1">
    <source>
        <dbReference type="HAMAP-Rule" id="MF_01889"/>
    </source>
</evidence>
<keyword evidence="1" id="KW-0732">Signal</keyword>
<dbReference type="PANTHER" id="PTHR40593:SF1">
    <property type="entry name" value="PENICILLIN-BINDING PROTEIN ACTIVATOR LPOB"/>
    <property type="match status" value="1"/>
</dbReference>
<comment type="subcellular location">
    <subcellularLocation>
        <location evidence="1">Cell outer membrane</location>
        <topology evidence="1">Lipid-anchor</topology>
        <orientation evidence="1">Periplasmic side</orientation>
    </subcellularLocation>
</comment>
<dbReference type="KEGG" id="ebt:EBL_c23960"/>
<evidence type="ECO:0000313" key="4">
    <source>
        <dbReference type="EMBL" id="AFJ47485.1"/>
    </source>
</evidence>
<organism evidence="4 5">
    <name type="scientific">Shimwellia blattae (strain ATCC 29907 / DSM 4481 / JCM 1650 / NBRC 105725 / CDC 9005-74)</name>
    <name type="common">Escherichia blattae</name>
    <dbReference type="NCBI Taxonomy" id="630626"/>
    <lineage>
        <taxon>Bacteria</taxon>
        <taxon>Pseudomonadati</taxon>
        <taxon>Pseudomonadota</taxon>
        <taxon>Gammaproteobacteria</taxon>
        <taxon>Enterobacterales</taxon>
        <taxon>Enterobacteriaceae</taxon>
        <taxon>Shimwellia</taxon>
    </lineage>
</organism>
<dbReference type="eggNOG" id="COG3417">
    <property type="taxonomic scope" value="Bacteria"/>
</dbReference>
<dbReference type="OrthoDB" id="6466283at2"/>
<comment type="similarity">
    <text evidence="1">Belongs to the LpoB family.</text>
</comment>
<keyword evidence="1" id="KW-0564">Palmitate</keyword>
<feature type="compositionally biased region" description="Low complexity" evidence="3">
    <location>
        <begin position="88"/>
        <end position="98"/>
    </location>
</feature>
<keyword evidence="1" id="KW-0998">Cell outer membrane</keyword>
<reference evidence="4 5" key="1">
    <citation type="journal article" date="2012" name="J. Bacteriol.">
        <title>Complete genome sequence of the B12-producing Shimwellia blattae strain DSM 4481, isolated from a cockroach.</title>
        <authorList>
            <person name="Brzuszkiewicz E."/>
            <person name="Waschkowitz T."/>
            <person name="Wiezer A."/>
            <person name="Daniel R."/>
        </authorList>
    </citation>
    <scope>NUCLEOTIDE SEQUENCE [LARGE SCALE GENOMIC DNA]</scope>
    <source>
        <strain evidence="5">ATCC 29907 / DSM 4481 / JCM 1650 / NBRC 105725 / CDC 9005-74</strain>
    </source>
</reference>
<dbReference type="PROSITE" id="PS51257">
    <property type="entry name" value="PROKAR_LIPOPROTEIN"/>
    <property type="match status" value="1"/>
</dbReference>
<protein>
    <recommendedName>
        <fullName evidence="1 2">Penicillin-binding protein activator LpoB</fullName>
        <shortName evidence="1">PBP activator LpoB</shortName>
    </recommendedName>
</protein>
<dbReference type="GO" id="GO:0008360">
    <property type="term" value="P:regulation of cell shape"/>
    <property type="evidence" value="ECO:0007669"/>
    <property type="project" value="UniProtKB-KW"/>
</dbReference>
<dbReference type="NCBIfam" id="TIGR02722">
    <property type="entry name" value="lp"/>
    <property type="match status" value="1"/>
</dbReference>
<dbReference type="GO" id="GO:0031241">
    <property type="term" value="C:periplasmic side of cell outer membrane"/>
    <property type="evidence" value="ECO:0007669"/>
    <property type="project" value="UniProtKB-UniRule"/>
</dbReference>
<dbReference type="GO" id="GO:0030234">
    <property type="term" value="F:enzyme regulator activity"/>
    <property type="evidence" value="ECO:0007669"/>
    <property type="project" value="UniProtKB-UniRule"/>
</dbReference>
<evidence type="ECO:0000313" key="5">
    <source>
        <dbReference type="Proteomes" id="UP000001955"/>
    </source>
</evidence>
<keyword evidence="1" id="KW-0449">Lipoprotein</keyword>
<comment type="function">
    <text evidence="1">Regulator of peptidoglycan synthesis that is essential for the function of penicillin-binding protein 1B (PBP1b).</text>
</comment>
<feature type="region of interest" description="Disordered" evidence="3">
    <location>
        <begin position="24"/>
        <end position="100"/>
    </location>
</feature>
<accession>I2BAD1</accession>
<dbReference type="Proteomes" id="UP000001955">
    <property type="component" value="Chromosome"/>
</dbReference>
<proteinExistence type="inferred from homology"/>
<feature type="compositionally biased region" description="Low complexity" evidence="3">
    <location>
        <begin position="36"/>
        <end position="45"/>
    </location>
</feature>
<comment type="subunit">
    <text evidence="1">Interacts with PBP1b.</text>
</comment>